<evidence type="ECO:0000313" key="3">
    <source>
        <dbReference type="Proteomes" id="UP000663760"/>
    </source>
</evidence>
<reference evidence="2" key="1">
    <citation type="submission" date="2020-02" db="EMBL/GenBank/DDBJ databases">
        <authorList>
            <person name="Scholz U."/>
            <person name="Mascher M."/>
            <person name="Fiebig A."/>
        </authorList>
    </citation>
    <scope>NUCLEOTIDE SEQUENCE</scope>
</reference>
<dbReference type="InterPro" id="IPR013103">
    <property type="entry name" value="RVT_2"/>
</dbReference>
<dbReference type="Pfam" id="PF07727">
    <property type="entry name" value="RVT_2"/>
    <property type="match status" value="1"/>
</dbReference>
<organism evidence="2 3">
    <name type="scientific">Spirodela intermedia</name>
    <name type="common">Intermediate duckweed</name>
    <dbReference type="NCBI Taxonomy" id="51605"/>
    <lineage>
        <taxon>Eukaryota</taxon>
        <taxon>Viridiplantae</taxon>
        <taxon>Streptophyta</taxon>
        <taxon>Embryophyta</taxon>
        <taxon>Tracheophyta</taxon>
        <taxon>Spermatophyta</taxon>
        <taxon>Magnoliopsida</taxon>
        <taxon>Liliopsida</taxon>
        <taxon>Araceae</taxon>
        <taxon>Lemnoideae</taxon>
        <taxon>Spirodela</taxon>
    </lineage>
</organism>
<accession>A0A7I8KAP9</accession>
<evidence type="ECO:0000259" key="1">
    <source>
        <dbReference type="Pfam" id="PF07727"/>
    </source>
</evidence>
<name>A0A7I8KAP9_SPIIN</name>
<proteinExistence type="predicted"/>
<dbReference type="CDD" id="cd09272">
    <property type="entry name" value="RNase_HI_RT_Ty1"/>
    <property type="match status" value="1"/>
</dbReference>
<dbReference type="AlphaFoldDB" id="A0A7I8KAP9"/>
<feature type="domain" description="Reverse transcriptase Ty1/copia-type" evidence="1">
    <location>
        <begin position="3"/>
        <end position="88"/>
    </location>
</feature>
<protein>
    <recommendedName>
        <fullName evidence="1">Reverse transcriptase Ty1/copia-type domain-containing protein</fullName>
    </recommendedName>
</protein>
<dbReference type="EMBL" id="LR746267">
    <property type="protein sequence ID" value="CAA7394761.1"/>
    <property type="molecule type" value="Genomic_DNA"/>
</dbReference>
<dbReference type="OrthoDB" id="1749075at2759"/>
<dbReference type="Proteomes" id="UP000663760">
    <property type="component" value="Chromosome 4"/>
</dbReference>
<gene>
    <name evidence="2" type="ORF">SI8410_04005422</name>
</gene>
<keyword evidence="3" id="KW-1185">Reference proteome</keyword>
<sequence length="178" mass="20124">MHHLGFSGSKIDTSLYYKCSSNQVLCILIYVDDILVIGSNKYSVTNLIQSLHHEFTIRDLGPAHYFLNCPSVIEDHHSTSGYLIFLDNNLISLSSKKQELGMLLSSSPTLWCDNIGVTYLAVNSVFLARTKHIEIVHFVQDQLADIPKDLYYRGLPKACFVWLSDKLNIIDDMSLRGV</sequence>
<evidence type="ECO:0000313" key="2">
    <source>
        <dbReference type="EMBL" id="CAA7394761.1"/>
    </source>
</evidence>